<dbReference type="InterPro" id="IPR045584">
    <property type="entry name" value="Pilin-like"/>
</dbReference>
<name>A0A519BK77_9DELT</name>
<evidence type="ECO:0000256" key="1">
    <source>
        <dbReference type="SAM" id="Phobius"/>
    </source>
</evidence>
<comment type="caution">
    <text evidence="2">The sequence shown here is derived from an EMBL/GenBank/DDBJ whole genome shotgun (WGS) entry which is preliminary data.</text>
</comment>
<dbReference type="NCBIfam" id="TIGR02532">
    <property type="entry name" value="IV_pilin_GFxxxE"/>
    <property type="match status" value="1"/>
</dbReference>
<evidence type="ECO:0000313" key="3">
    <source>
        <dbReference type="Proteomes" id="UP000319296"/>
    </source>
</evidence>
<dbReference type="Gene3D" id="3.30.700.10">
    <property type="entry name" value="Glycoprotein, Type 4 Pilin"/>
    <property type="match status" value="1"/>
</dbReference>
<organism evidence="2 3">
    <name type="scientific">Candidatus Acididesulfobacter diazotrophicus</name>
    <dbReference type="NCBI Taxonomy" id="2597226"/>
    <lineage>
        <taxon>Bacteria</taxon>
        <taxon>Deltaproteobacteria</taxon>
        <taxon>Candidatus Acidulodesulfobacterales</taxon>
        <taxon>Candidatus Acididesulfobacter</taxon>
    </lineage>
</organism>
<dbReference type="SUPFAM" id="SSF54523">
    <property type="entry name" value="Pili subunits"/>
    <property type="match status" value="1"/>
</dbReference>
<dbReference type="AlphaFoldDB" id="A0A519BK77"/>
<keyword evidence="1" id="KW-1133">Transmembrane helix</keyword>
<dbReference type="EMBL" id="SGBB01000026">
    <property type="protein sequence ID" value="RZD17670.1"/>
    <property type="molecule type" value="Genomic_DNA"/>
</dbReference>
<reference evidence="2 3" key="1">
    <citation type="journal article" date="2019" name="ISME J.">
        <title>Insights into ecological role of a new deltaproteobacterial order Candidatus Acidulodesulfobacterales by metagenomics and metatranscriptomics.</title>
        <authorList>
            <person name="Tan S."/>
            <person name="Liu J."/>
            <person name="Fang Y."/>
            <person name="Hedlund B.P."/>
            <person name="Lian Z.H."/>
            <person name="Huang L.Y."/>
            <person name="Li J.T."/>
            <person name="Huang L.N."/>
            <person name="Li W.J."/>
            <person name="Jiang H.C."/>
            <person name="Dong H.L."/>
            <person name="Shu W.S."/>
        </authorList>
    </citation>
    <scope>NUCLEOTIDE SEQUENCE [LARGE SCALE GENOMIC DNA]</scope>
    <source>
        <strain evidence="2">AP1</strain>
    </source>
</reference>
<sequence length="242" mass="25754">MAFKIFTKNKSAFTLIEIVMVLILIGILGIIGIIGLNSAVSSDRAIYERQLESSIRYAQQYSMSHYCFTFVVFTNPPANSTSNAPSNSNTCSISSSGGKSTGAEYGGYQICACPSSNTSNSGINPSAPVLINNPLAQTANYFQVTLNYGITYLVQNGTNVMPTSIGGNYFAFNSEGQPGTFGNITPSNMCASGSSSTASFTPFSISKNTNPIYFLQIIFGYIPSDSFYIYPNTGLVSSNGSL</sequence>
<keyword evidence="1" id="KW-0812">Transmembrane</keyword>
<dbReference type="Proteomes" id="UP000319296">
    <property type="component" value="Unassembled WGS sequence"/>
</dbReference>
<accession>A0A519BK77</accession>
<keyword evidence="1" id="KW-0472">Membrane</keyword>
<protein>
    <submittedName>
        <fullName evidence="2">Prepilin-type N-terminal cleavage/methylation domain-containing protein</fullName>
    </submittedName>
</protein>
<feature type="transmembrane region" description="Helical" evidence="1">
    <location>
        <begin position="12"/>
        <end position="36"/>
    </location>
</feature>
<proteinExistence type="predicted"/>
<gene>
    <name evidence="2" type="ORF">EVG15_09905</name>
</gene>
<dbReference type="InterPro" id="IPR012902">
    <property type="entry name" value="N_methyl_site"/>
</dbReference>
<evidence type="ECO:0000313" key="2">
    <source>
        <dbReference type="EMBL" id="RZD17670.1"/>
    </source>
</evidence>